<evidence type="ECO:0000313" key="2">
    <source>
        <dbReference type="EMBL" id="MDX5983818.1"/>
    </source>
</evidence>
<dbReference type="RefSeq" id="WP_010404390.1">
    <property type="nucleotide sequence ID" value="NZ_JAWXXV010000001.1"/>
</dbReference>
<accession>A0ABU4PI04</accession>
<evidence type="ECO:0000256" key="1">
    <source>
        <dbReference type="SAM" id="Phobius"/>
    </source>
</evidence>
<protein>
    <submittedName>
        <fullName evidence="2">FixH family protein</fullName>
    </submittedName>
</protein>
<keyword evidence="3" id="KW-1185">Reference proteome</keyword>
<sequence>MTRPFTGWHMTGIIVAMFGLVIAVNVLMASYAIGTFGGTVVDNSYVASQRFNDWLAEARAQRGLNWNVDATVDGDRVVIVTALAPQGPLSDAVVTVRATHPLGRLPERDLVFRSVGKGRFVSTTALPAGRWLLRVDVRHGHEDARFDDEIPA</sequence>
<dbReference type="InterPro" id="IPR018037">
    <property type="entry name" value="FixH_proteobacterial"/>
</dbReference>
<evidence type="ECO:0000313" key="3">
    <source>
        <dbReference type="Proteomes" id="UP001279660"/>
    </source>
</evidence>
<dbReference type="Proteomes" id="UP001279660">
    <property type="component" value="Unassembled WGS sequence"/>
</dbReference>
<gene>
    <name evidence="2" type="ORF">SIL82_06055</name>
</gene>
<keyword evidence="1" id="KW-0472">Membrane</keyword>
<comment type="caution">
    <text evidence="2">The sequence shown here is derived from an EMBL/GenBank/DDBJ whole genome shotgun (WGS) entry which is preliminary data.</text>
</comment>
<dbReference type="EMBL" id="JAWXXV010000001">
    <property type="protein sequence ID" value="MDX5983818.1"/>
    <property type="molecule type" value="Genomic_DNA"/>
</dbReference>
<proteinExistence type="predicted"/>
<feature type="transmembrane region" description="Helical" evidence="1">
    <location>
        <begin position="12"/>
        <end position="33"/>
    </location>
</feature>
<dbReference type="PIRSF" id="PIRSF011386">
    <property type="entry name" value="FixH"/>
    <property type="match status" value="1"/>
</dbReference>
<name>A0ABU4PI04_9SPHN</name>
<keyword evidence="1" id="KW-0812">Transmembrane</keyword>
<organism evidence="2 3">
    <name type="scientific">Sphingomonas echinoides</name>
    <dbReference type="NCBI Taxonomy" id="59803"/>
    <lineage>
        <taxon>Bacteria</taxon>
        <taxon>Pseudomonadati</taxon>
        <taxon>Pseudomonadota</taxon>
        <taxon>Alphaproteobacteria</taxon>
        <taxon>Sphingomonadales</taxon>
        <taxon>Sphingomonadaceae</taxon>
        <taxon>Sphingomonas</taxon>
    </lineage>
</organism>
<dbReference type="InterPro" id="IPR008620">
    <property type="entry name" value="FixH"/>
</dbReference>
<reference evidence="2 3" key="1">
    <citation type="submission" date="2023-11" db="EMBL/GenBank/DDBJ databases">
        <title>MicrobeMod: A computational toolkit for identifying prokaryotic methylation and restriction-modification with nanopore sequencing.</title>
        <authorList>
            <person name="Crits-Christoph A."/>
            <person name="Kang S.C."/>
            <person name="Lee H."/>
            <person name="Ostrov N."/>
        </authorList>
    </citation>
    <scope>NUCLEOTIDE SEQUENCE [LARGE SCALE GENOMIC DNA]</scope>
    <source>
        <strain evidence="2 3">ATCC 14820</strain>
    </source>
</reference>
<dbReference type="Pfam" id="PF05751">
    <property type="entry name" value="FixH"/>
    <property type="match status" value="1"/>
</dbReference>
<keyword evidence="1" id="KW-1133">Transmembrane helix</keyword>